<keyword evidence="1" id="KW-1133">Transmembrane helix</keyword>
<dbReference type="PANTHER" id="PTHR33116:SF78">
    <property type="entry name" value="OS12G0587133 PROTEIN"/>
    <property type="match status" value="1"/>
</dbReference>
<dbReference type="AlphaFoldDB" id="A0A438GT01"/>
<protein>
    <submittedName>
        <fullName evidence="2">Putative ribonuclease H protein</fullName>
    </submittedName>
</protein>
<evidence type="ECO:0000313" key="3">
    <source>
        <dbReference type="Proteomes" id="UP000288805"/>
    </source>
</evidence>
<name>A0A438GT01_VITVI</name>
<keyword evidence="1" id="KW-0812">Transmembrane</keyword>
<organism evidence="2 3">
    <name type="scientific">Vitis vinifera</name>
    <name type="common">Grape</name>
    <dbReference type="NCBI Taxonomy" id="29760"/>
    <lineage>
        <taxon>Eukaryota</taxon>
        <taxon>Viridiplantae</taxon>
        <taxon>Streptophyta</taxon>
        <taxon>Embryophyta</taxon>
        <taxon>Tracheophyta</taxon>
        <taxon>Spermatophyta</taxon>
        <taxon>Magnoliopsida</taxon>
        <taxon>eudicotyledons</taxon>
        <taxon>Gunneridae</taxon>
        <taxon>Pentapetalae</taxon>
        <taxon>rosids</taxon>
        <taxon>Vitales</taxon>
        <taxon>Vitaceae</taxon>
        <taxon>Viteae</taxon>
        <taxon>Vitis</taxon>
    </lineage>
</organism>
<feature type="transmembrane region" description="Helical" evidence="1">
    <location>
        <begin position="225"/>
        <end position="245"/>
    </location>
</feature>
<comment type="caution">
    <text evidence="2">The sequence shown here is derived from an EMBL/GenBank/DDBJ whole genome shotgun (WGS) entry which is preliminary data.</text>
</comment>
<gene>
    <name evidence="2" type="primary">VvCHDp000001_379</name>
    <name evidence="2" type="ORF">CK203_052951</name>
</gene>
<reference evidence="2 3" key="1">
    <citation type="journal article" date="2018" name="PLoS Genet.">
        <title>Population sequencing reveals clonal diversity and ancestral inbreeding in the grapevine cultivar Chardonnay.</title>
        <authorList>
            <person name="Roach M.J."/>
            <person name="Johnson D.L."/>
            <person name="Bohlmann J."/>
            <person name="van Vuuren H.J."/>
            <person name="Jones S.J."/>
            <person name="Pretorius I.S."/>
            <person name="Schmidt S.A."/>
            <person name="Borneman A.R."/>
        </authorList>
    </citation>
    <scope>NUCLEOTIDE SEQUENCE [LARGE SCALE GENOMIC DNA]</scope>
    <source>
        <strain evidence="3">cv. Chardonnay</strain>
        <tissue evidence="2">Leaf</tissue>
    </source>
</reference>
<evidence type="ECO:0000313" key="2">
    <source>
        <dbReference type="EMBL" id="RVW75333.1"/>
    </source>
</evidence>
<proteinExistence type="predicted"/>
<keyword evidence="1" id="KW-0472">Membrane</keyword>
<sequence length="467" mass="53317">MANIHRRRNSMARVKINGTWLIEENEIRDGMVNAFKVLLSIARNWRPDFSGLSFARLEAFEAARLEEPLYEEEVFEALKGWMQWCISRARFSILINGTSLGFFQRSRGLRQGDLLSPYLFVIAMEALSCFLKRALDGGFLTTCKAISGLRINLEKSELIPVGCVENVEDLAAKLGCKVGSLPSSYLGLLLGATFKSVAAWDGVYERFQKRLAMWKRQYISKGGRITLIWSTLASFPIYYMFVLYLPRTVRLRLEQIQRDFLWGGGALNRKTHLVRWTTICLDNKKEGLGVKCLSILNKALLCKWSWRFVIERGAFWNQVIRGKDGEEQGGWCTKEVRNGHGVGWWKAIRKEWYLVSSRLSFMVGIGRRVRFWKDNWCGTLPFCVSFPSLFALAVSKDAWVDDVWSSADGGGSWSSLFSRPFNDWEVDEGDRFLLSLNGKSVSGMRRIGCFGRRLSVGSFLLNPHTKP</sequence>
<dbReference type="EMBL" id="QGNW01000351">
    <property type="protein sequence ID" value="RVW75333.1"/>
    <property type="molecule type" value="Genomic_DNA"/>
</dbReference>
<accession>A0A438GT01</accession>
<dbReference type="Proteomes" id="UP000288805">
    <property type="component" value="Unassembled WGS sequence"/>
</dbReference>
<dbReference type="PANTHER" id="PTHR33116">
    <property type="entry name" value="REVERSE TRANSCRIPTASE ZINC-BINDING DOMAIN-CONTAINING PROTEIN-RELATED-RELATED"/>
    <property type="match status" value="1"/>
</dbReference>
<evidence type="ECO:0000256" key="1">
    <source>
        <dbReference type="SAM" id="Phobius"/>
    </source>
</evidence>